<evidence type="ECO:0000256" key="3">
    <source>
        <dbReference type="ARBA" id="ARBA00004769"/>
    </source>
</evidence>
<dbReference type="AlphaFoldDB" id="A0A1D8JCP3"/>
<keyword evidence="10 17" id="KW-0418">Kinase</keyword>
<dbReference type="FunFam" id="3.40.1190.20:FF:000003">
    <property type="entry name" value="Phosphomethylpyrimidine kinase ThiD"/>
    <property type="match status" value="1"/>
</dbReference>
<comment type="similarity">
    <text evidence="4">Belongs to the ThiD family.</text>
</comment>
<dbReference type="RefSeq" id="WP_075526577.1">
    <property type="nucleotide sequence ID" value="NZ_CP017560.1"/>
</dbReference>
<dbReference type="PANTHER" id="PTHR20858">
    <property type="entry name" value="PHOSPHOMETHYLPYRIMIDINE KINASE"/>
    <property type="match status" value="1"/>
</dbReference>
<evidence type="ECO:0000256" key="2">
    <source>
        <dbReference type="ARBA" id="ARBA00000565"/>
    </source>
</evidence>
<keyword evidence="12" id="KW-0784">Thiamine biosynthesis</keyword>
<evidence type="ECO:0000256" key="5">
    <source>
        <dbReference type="ARBA" id="ARBA00012135"/>
    </source>
</evidence>
<dbReference type="Proteomes" id="UP000185746">
    <property type="component" value="Chromosome"/>
</dbReference>
<evidence type="ECO:0000313" key="18">
    <source>
        <dbReference type="Proteomes" id="UP000185746"/>
    </source>
</evidence>
<dbReference type="InterPro" id="IPR029056">
    <property type="entry name" value="Ribokinase-like"/>
</dbReference>
<dbReference type="EC" id="2.7.4.7" evidence="6"/>
<dbReference type="CDD" id="cd01169">
    <property type="entry name" value="HMPP_kinase"/>
    <property type="match status" value="1"/>
</dbReference>
<dbReference type="GO" id="GO:0005524">
    <property type="term" value="F:ATP binding"/>
    <property type="evidence" value="ECO:0007669"/>
    <property type="project" value="UniProtKB-KW"/>
</dbReference>
<dbReference type="InterPro" id="IPR013749">
    <property type="entry name" value="PM/HMP-P_kinase-1"/>
</dbReference>
<sequence>MVQIAMTIAGSDNSGGAGIQADIKTFQELGVFGTSALTAVTAQNTQGVHAIQSIDPEIIAAQIEAIFTDFPVHAVKTGMLFSSEIIQVVAEQLKNKEIPLVIDPVMIAKGGASLLREEAIEALKKELLPIATVVTPNIPEAEVLTGLQIQNNADIEKAAKHILALGAKSVVIKGGHRVDVPDAEDLFMSAAGEKFYVRTPWIDTKDTHGTGCTYAAALTAFLAEGKKQADAVISAKNFIHAAIENGLDIGSGHGPTNHWAYKQRMTVEKHKKGVVIDG</sequence>
<proteinExistence type="inferred from homology"/>
<dbReference type="Gene3D" id="3.40.1190.20">
    <property type="match status" value="1"/>
</dbReference>
<keyword evidence="8" id="KW-0808">Transferase</keyword>
<dbReference type="PANTHER" id="PTHR20858:SF17">
    <property type="entry name" value="HYDROXYMETHYLPYRIMIDINE_PHOSPHOMETHYLPYRIMIDINE KINASE THI20-RELATED"/>
    <property type="match status" value="1"/>
</dbReference>
<evidence type="ECO:0000256" key="8">
    <source>
        <dbReference type="ARBA" id="ARBA00022679"/>
    </source>
</evidence>
<accession>A0A1D8JCP3</accession>
<evidence type="ECO:0000256" key="9">
    <source>
        <dbReference type="ARBA" id="ARBA00022741"/>
    </source>
</evidence>
<dbReference type="GO" id="GO:0009228">
    <property type="term" value="P:thiamine biosynthetic process"/>
    <property type="evidence" value="ECO:0007669"/>
    <property type="project" value="UniProtKB-KW"/>
</dbReference>
<evidence type="ECO:0000256" key="6">
    <source>
        <dbReference type="ARBA" id="ARBA00012963"/>
    </source>
</evidence>
<comment type="pathway">
    <text evidence="3">Cofactor biosynthesis; thiamine diphosphate biosynthesis; 4-amino-2-methyl-5-diphosphomethylpyrimidine from 5-amino-1-(5-phospho-D-ribosyl)imidazole: step 3/3.</text>
</comment>
<evidence type="ECO:0000256" key="12">
    <source>
        <dbReference type="ARBA" id="ARBA00022977"/>
    </source>
</evidence>
<comment type="pathway">
    <text evidence="13">Cofactor biosynthesis; thiamine diphosphate biosynthesis; 4-amino-2-methyl-5-diphosphomethylpyrimidine from 5-amino-1-(5-phospho-D-ribosyl)imidazole: step 2/3.</text>
</comment>
<evidence type="ECO:0000256" key="11">
    <source>
        <dbReference type="ARBA" id="ARBA00022840"/>
    </source>
</evidence>
<keyword evidence="11" id="KW-0067">ATP-binding</keyword>
<dbReference type="InterPro" id="IPR004399">
    <property type="entry name" value="HMP/HMP-P_kinase_dom"/>
</dbReference>
<protein>
    <recommendedName>
        <fullName evidence="7">Hydroxymethylpyrimidine/phosphomethylpyrimidine kinase</fullName>
        <ecNumber evidence="5">2.7.1.49</ecNumber>
        <ecNumber evidence="6">2.7.4.7</ecNumber>
    </recommendedName>
    <alternativeName>
        <fullName evidence="14">Hydroxymethylpyrimidine kinase</fullName>
    </alternativeName>
    <alternativeName>
        <fullName evidence="15">Hydroxymethylpyrimidine phosphate kinase</fullName>
    </alternativeName>
</protein>
<dbReference type="KEGG" id="surl:BI350_01855"/>
<feature type="domain" description="Pyridoxamine kinase/Phosphomethylpyrimidine kinase" evidence="16">
    <location>
        <begin position="12"/>
        <end position="257"/>
    </location>
</feature>
<evidence type="ECO:0000256" key="14">
    <source>
        <dbReference type="ARBA" id="ARBA00042102"/>
    </source>
</evidence>
<name>A0A1D8JCP3_9BACL</name>
<evidence type="ECO:0000256" key="15">
    <source>
        <dbReference type="ARBA" id="ARBA00043176"/>
    </source>
</evidence>
<keyword evidence="18" id="KW-1185">Reference proteome</keyword>
<dbReference type="EC" id="2.7.1.49" evidence="5"/>
<comment type="catalytic activity">
    <reaction evidence="2">
        <text>4-amino-2-methyl-5-(phosphooxymethyl)pyrimidine + ATP = 4-amino-2-methyl-5-(diphosphooxymethyl)pyrimidine + ADP</text>
        <dbReference type="Rhea" id="RHEA:19893"/>
        <dbReference type="ChEBI" id="CHEBI:30616"/>
        <dbReference type="ChEBI" id="CHEBI:57841"/>
        <dbReference type="ChEBI" id="CHEBI:58354"/>
        <dbReference type="ChEBI" id="CHEBI:456216"/>
        <dbReference type="EC" id="2.7.4.7"/>
    </reaction>
</comment>
<keyword evidence="9" id="KW-0547">Nucleotide-binding</keyword>
<dbReference type="GO" id="GO:0005829">
    <property type="term" value="C:cytosol"/>
    <property type="evidence" value="ECO:0007669"/>
    <property type="project" value="TreeGrafter"/>
</dbReference>
<evidence type="ECO:0000256" key="4">
    <source>
        <dbReference type="ARBA" id="ARBA00009879"/>
    </source>
</evidence>
<comment type="catalytic activity">
    <reaction evidence="1">
        <text>4-amino-5-hydroxymethyl-2-methylpyrimidine + ATP = 4-amino-2-methyl-5-(phosphooxymethyl)pyrimidine + ADP + H(+)</text>
        <dbReference type="Rhea" id="RHEA:23096"/>
        <dbReference type="ChEBI" id="CHEBI:15378"/>
        <dbReference type="ChEBI" id="CHEBI:16892"/>
        <dbReference type="ChEBI" id="CHEBI:30616"/>
        <dbReference type="ChEBI" id="CHEBI:58354"/>
        <dbReference type="ChEBI" id="CHEBI:456216"/>
        <dbReference type="EC" id="2.7.1.49"/>
    </reaction>
</comment>
<organism evidence="17 18">
    <name type="scientific">Sporosarcina ureilytica</name>
    <dbReference type="NCBI Taxonomy" id="298596"/>
    <lineage>
        <taxon>Bacteria</taxon>
        <taxon>Bacillati</taxon>
        <taxon>Bacillota</taxon>
        <taxon>Bacilli</taxon>
        <taxon>Bacillales</taxon>
        <taxon>Caryophanaceae</taxon>
        <taxon>Sporosarcina</taxon>
    </lineage>
</organism>
<gene>
    <name evidence="17" type="ORF">BI350_01855</name>
</gene>
<dbReference type="Pfam" id="PF08543">
    <property type="entry name" value="Phos_pyr_kin"/>
    <property type="match status" value="1"/>
</dbReference>
<dbReference type="GO" id="GO:0008902">
    <property type="term" value="F:hydroxymethylpyrimidine kinase activity"/>
    <property type="evidence" value="ECO:0007669"/>
    <property type="project" value="UniProtKB-EC"/>
</dbReference>
<evidence type="ECO:0000256" key="7">
    <source>
        <dbReference type="ARBA" id="ARBA00019161"/>
    </source>
</evidence>
<evidence type="ECO:0000256" key="1">
    <source>
        <dbReference type="ARBA" id="ARBA00000151"/>
    </source>
</evidence>
<evidence type="ECO:0000313" key="17">
    <source>
        <dbReference type="EMBL" id="AOV06472.1"/>
    </source>
</evidence>
<evidence type="ECO:0000256" key="10">
    <source>
        <dbReference type="ARBA" id="ARBA00022777"/>
    </source>
</evidence>
<reference evidence="17 18" key="1">
    <citation type="submission" date="2016-09" db="EMBL/GenBank/DDBJ databases">
        <title>Complete genome sequence of the Lysinibacillus sphaericus LMG 22257, a specie of Bacillus with ureolytic activity that can effectively biodeposit calcium carbonate.</title>
        <authorList>
            <person name="Yan W."/>
        </authorList>
    </citation>
    <scope>NUCLEOTIDE SEQUENCE [LARGE SCALE GENOMIC DNA]</scope>
    <source>
        <strain evidence="17 18">LMG 22257</strain>
    </source>
</reference>
<evidence type="ECO:0000256" key="13">
    <source>
        <dbReference type="ARBA" id="ARBA00037917"/>
    </source>
</evidence>
<evidence type="ECO:0000259" key="16">
    <source>
        <dbReference type="Pfam" id="PF08543"/>
    </source>
</evidence>
<dbReference type="GO" id="GO:0008972">
    <property type="term" value="F:phosphomethylpyrimidine kinase activity"/>
    <property type="evidence" value="ECO:0007669"/>
    <property type="project" value="UniProtKB-EC"/>
</dbReference>
<dbReference type="SUPFAM" id="SSF53613">
    <property type="entry name" value="Ribokinase-like"/>
    <property type="match status" value="1"/>
</dbReference>
<dbReference type="NCBIfam" id="TIGR00097">
    <property type="entry name" value="HMP-P_kinase"/>
    <property type="match status" value="1"/>
</dbReference>
<dbReference type="EMBL" id="CP017560">
    <property type="protein sequence ID" value="AOV06472.1"/>
    <property type="molecule type" value="Genomic_DNA"/>
</dbReference>